<evidence type="ECO:0000259" key="2">
    <source>
        <dbReference type="PROSITE" id="PS50914"/>
    </source>
</evidence>
<evidence type="ECO:0000256" key="1">
    <source>
        <dbReference type="SAM" id="SignalP"/>
    </source>
</evidence>
<dbReference type="AlphaFoldDB" id="A0A239A9R7"/>
<keyword evidence="4" id="KW-1185">Reference proteome</keyword>
<gene>
    <name evidence="3" type="ORF">SAMN04488503_1947</name>
</gene>
<feature type="signal peptide" evidence="1">
    <location>
        <begin position="1"/>
        <end position="20"/>
    </location>
</feature>
<sequence length="188" mass="20296">MFKTGVLFCALLLAPAAALAFPTPWGAIYGAARDERSLLDMAKDKAAATEIKAKIMDRDRMKGLAVKVYCFVGHAILLGQVDDAEFQEFALAIARQADHVKSVEAHWEPPTDENTLAQDLEIVARLRTALVADETLSSTQIEFEVFAGKVYLLGMVRSQQDADRAIAQASVVPGVLNVVSLLIPGAGR</sequence>
<evidence type="ECO:0000313" key="3">
    <source>
        <dbReference type="EMBL" id="SNR92406.1"/>
    </source>
</evidence>
<dbReference type="EMBL" id="FZOC01000003">
    <property type="protein sequence ID" value="SNR92406.1"/>
    <property type="molecule type" value="Genomic_DNA"/>
</dbReference>
<dbReference type="Pfam" id="PF04972">
    <property type="entry name" value="BON"/>
    <property type="match status" value="2"/>
</dbReference>
<accession>A0A239A9R7</accession>
<protein>
    <submittedName>
        <fullName evidence="3">Hyperosmotically inducible protein</fullName>
    </submittedName>
</protein>
<dbReference type="RefSeq" id="WP_179216974.1">
    <property type="nucleotide sequence ID" value="NZ_FZOC01000003.1"/>
</dbReference>
<dbReference type="InterPro" id="IPR014004">
    <property type="entry name" value="Transpt-assoc_nodulatn_dom_bac"/>
</dbReference>
<dbReference type="PANTHER" id="PTHR34606">
    <property type="entry name" value="BON DOMAIN-CONTAINING PROTEIN"/>
    <property type="match status" value="1"/>
</dbReference>
<dbReference type="PANTHER" id="PTHR34606:SF15">
    <property type="entry name" value="BON DOMAIN-CONTAINING PROTEIN"/>
    <property type="match status" value="1"/>
</dbReference>
<name>A0A239A9R7_9BACT</name>
<organism evidence="3 4">
    <name type="scientific">Humidesulfovibrio mexicanus</name>
    <dbReference type="NCBI Taxonomy" id="147047"/>
    <lineage>
        <taxon>Bacteria</taxon>
        <taxon>Pseudomonadati</taxon>
        <taxon>Thermodesulfobacteriota</taxon>
        <taxon>Desulfovibrionia</taxon>
        <taxon>Desulfovibrionales</taxon>
        <taxon>Desulfovibrionaceae</taxon>
        <taxon>Humidesulfovibrio</taxon>
    </lineage>
</organism>
<feature type="chain" id="PRO_5012850877" evidence="1">
    <location>
        <begin position="21"/>
        <end position="188"/>
    </location>
</feature>
<dbReference type="Gene3D" id="3.30.1340.30">
    <property type="match status" value="1"/>
</dbReference>
<feature type="domain" description="BON" evidence="2">
    <location>
        <begin position="118"/>
        <end position="186"/>
    </location>
</feature>
<evidence type="ECO:0000313" key="4">
    <source>
        <dbReference type="Proteomes" id="UP000198324"/>
    </source>
</evidence>
<proteinExistence type="predicted"/>
<dbReference type="Proteomes" id="UP000198324">
    <property type="component" value="Unassembled WGS sequence"/>
</dbReference>
<reference evidence="3 4" key="1">
    <citation type="submission" date="2017-06" db="EMBL/GenBank/DDBJ databases">
        <authorList>
            <person name="Kim H.J."/>
            <person name="Triplett B.A."/>
        </authorList>
    </citation>
    <scope>NUCLEOTIDE SEQUENCE [LARGE SCALE GENOMIC DNA]</scope>
    <source>
        <strain evidence="3 4">DSM 13116</strain>
    </source>
</reference>
<dbReference type="InterPro" id="IPR007055">
    <property type="entry name" value="BON_dom"/>
</dbReference>
<dbReference type="SMART" id="SM00749">
    <property type="entry name" value="BON"/>
    <property type="match status" value="2"/>
</dbReference>
<keyword evidence="1" id="KW-0732">Signal</keyword>
<dbReference type="PROSITE" id="PS50914">
    <property type="entry name" value="BON"/>
    <property type="match status" value="1"/>
</dbReference>
<dbReference type="InterPro" id="IPR051686">
    <property type="entry name" value="Lipoprotein_DolP"/>
</dbReference>